<dbReference type="Pfam" id="PF13646">
    <property type="entry name" value="HEAT_2"/>
    <property type="match status" value="1"/>
</dbReference>
<dbReference type="AlphaFoldDB" id="A0A6J6ASQ7"/>
<dbReference type="SMART" id="SM00567">
    <property type="entry name" value="EZ_HEAT"/>
    <property type="match status" value="2"/>
</dbReference>
<accession>A0A6J6ASQ7</accession>
<reference evidence="1" key="1">
    <citation type="submission" date="2020-05" db="EMBL/GenBank/DDBJ databases">
        <authorList>
            <person name="Chiriac C."/>
            <person name="Salcher M."/>
            <person name="Ghai R."/>
            <person name="Kavagutti S V."/>
        </authorList>
    </citation>
    <scope>NUCLEOTIDE SEQUENCE</scope>
</reference>
<dbReference type="SUPFAM" id="SSF48371">
    <property type="entry name" value="ARM repeat"/>
    <property type="match status" value="1"/>
</dbReference>
<dbReference type="EMBL" id="CAEUNJ010000137">
    <property type="protein sequence ID" value="CAB4372963.1"/>
    <property type="molecule type" value="Genomic_DNA"/>
</dbReference>
<evidence type="ECO:0000313" key="2">
    <source>
        <dbReference type="EMBL" id="CAB4810662.1"/>
    </source>
</evidence>
<dbReference type="InterPro" id="IPR011989">
    <property type="entry name" value="ARM-like"/>
</dbReference>
<sequence length="211" mass="22301">MAGRQLNETVARQRRAALAGYGGDITTARELLSDVDANVRATALGALHRLGALTKKELLIATRDPNPIVRRRACTESTSWNGSIGDPIDDEIASAIALLLDDEDISVVEVAAWACGERPPVSNTTIVRLSEIATTHDDALCRESAVAALGALGDPSGLPAILSATTDKATVRRRAVIALAPFDGPEVDAAIEQATTDRDWQVRQAAEDLSP</sequence>
<proteinExistence type="predicted"/>
<dbReference type="InterPro" id="IPR004155">
    <property type="entry name" value="PBS_lyase_HEAT"/>
</dbReference>
<dbReference type="InterPro" id="IPR016024">
    <property type="entry name" value="ARM-type_fold"/>
</dbReference>
<organism evidence="1">
    <name type="scientific">freshwater metagenome</name>
    <dbReference type="NCBI Taxonomy" id="449393"/>
    <lineage>
        <taxon>unclassified sequences</taxon>
        <taxon>metagenomes</taxon>
        <taxon>ecological metagenomes</taxon>
    </lineage>
</organism>
<evidence type="ECO:0000313" key="1">
    <source>
        <dbReference type="EMBL" id="CAB4372963.1"/>
    </source>
</evidence>
<dbReference type="EMBL" id="CAFAAM010000155">
    <property type="protein sequence ID" value="CAB4810662.1"/>
    <property type="molecule type" value="Genomic_DNA"/>
</dbReference>
<protein>
    <submittedName>
        <fullName evidence="1">Unannotated protein</fullName>
    </submittedName>
</protein>
<dbReference type="Gene3D" id="1.25.10.10">
    <property type="entry name" value="Leucine-rich Repeat Variant"/>
    <property type="match status" value="2"/>
</dbReference>
<gene>
    <name evidence="2" type="ORF">UFOPK3010_01128</name>
    <name evidence="1" type="ORF">UFOPK4201_02016</name>
</gene>
<name>A0A6J6ASQ7_9ZZZZ</name>